<comment type="caution">
    <text evidence="1">The sequence shown here is derived from an EMBL/GenBank/DDBJ whole genome shotgun (WGS) entry which is preliminary data.</text>
</comment>
<reference evidence="1" key="1">
    <citation type="submission" date="2021-06" db="EMBL/GenBank/DDBJ databases">
        <authorList>
            <person name="Kallberg Y."/>
            <person name="Tangrot J."/>
            <person name="Rosling A."/>
        </authorList>
    </citation>
    <scope>NUCLEOTIDE SEQUENCE</scope>
    <source>
        <strain evidence="1">MT106</strain>
    </source>
</reference>
<dbReference type="Proteomes" id="UP000789831">
    <property type="component" value="Unassembled WGS sequence"/>
</dbReference>
<dbReference type="AlphaFoldDB" id="A0A9N8WF24"/>
<organism evidence="1 2">
    <name type="scientific">Ambispora gerdemannii</name>
    <dbReference type="NCBI Taxonomy" id="144530"/>
    <lineage>
        <taxon>Eukaryota</taxon>
        <taxon>Fungi</taxon>
        <taxon>Fungi incertae sedis</taxon>
        <taxon>Mucoromycota</taxon>
        <taxon>Glomeromycotina</taxon>
        <taxon>Glomeromycetes</taxon>
        <taxon>Archaeosporales</taxon>
        <taxon>Ambisporaceae</taxon>
        <taxon>Ambispora</taxon>
    </lineage>
</organism>
<evidence type="ECO:0000313" key="2">
    <source>
        <dbReference type="Proteomes" id="UP000789831"/>
    </source>
</evidence>
<sequence>MHIKYRYTNLLNLKYMFDLKAKGLTTPEKFVVWWNETHPDFQITWACVAKVFRPRLDYRYYQQSRYENITWRKDIKIEGKKHNITETYKYSKNGFRFSRAQAKLATEQCLLDQHPNT</sequence>
<protein>
    <submittedName>
        <fullName evidence="1">5731_t:CDS:1</fullName>
    </submittedName>
</protein>
<gene>
    <name evidence="1" type="ORF">AGERDE_LOCUS3215</name>
</gene>
<dbReference type="EMBL" id="CAJVPL010000301">
    <property type="protein sequence ID" value="CAG8480634.1"/>
    <property type="molecule type" value="Genomic_DNA"/>
</dbReference>
<accession>A0A9N8WF24</accession>
<name>A0A9N8WF24_9GLOM</name>
<keyword evidence="2" id="KW-1185">Reference proteome</keyword>
<evidence type="ECO:0000313" key="1">
    <source>
        <dbReference type="EMBL" id="CAG8480634.1"/>
    </source>
</evidence>
<proteinExistence type="predicted"/>